<keyword evidence="7" id="KW-0053">Apoptosis</keyword>
<comment type="pathway">
    <text evidence="3 11">Protein modification; protein glycosylation.</text>
</comment>
<dbReference type="SMART" id="SM00684">
    <property type="entry name" value="DM15"/>
    <property type="match status" value="2"/>
</dbReference>
<dbReference type="UniPathway" id="UPA00378"/>
<evidence type="ECO:0000256" key="8">
    <source>
        <dbReference type="ARBA" id="ARBA00022824"/>
    </source>
</evidence>
<organism evidence="12">
    <name type="scientific">Brassica napus</name>
    <name type="common">Rape</name>
    <dbReference type="NCBI Taxonomy" id="3708"/>
    <lineage>
        <taxon>Eukaryota</taxon>
        <taxon>Viridiplantae</taxon>
        <taxon>Streptophyta</taxon>
        <taxon>Embryophyta</taxon>
        <taxon>Tracheophyta</taxon>
        <taxon>Spermatophyta</taxon>
        <taxon>Magnoliopsida</taxon>
        <taxon>eudicotyledons</taxon>
        <taxon>Gunneridae</taxon>
        <taxon>Pentapetalae</taxon>
        <taxon>rosids</taxon>
        <taxon>malvids</taxon>
        <taxon>Brassicales</taxon>
        <taxon>Brassicaceae</taxon>
        <taxon>Brassiceae</taxon>
        <taxon>Brassica</taxon>
    </lineage>
</organism>
<dbReference type="Proteomes" id="UP001295469">
    <property type="component" value="Chromosome C03"/>
</dbReference>
<dbReference type="InterPro" id="IPR006607">
    <property type="entry name" value="DM15"/>
</dbReference>
<sequence length="172" mass="20028">MVKSTSKDAQDLFRSLHSAYSATPTNLKIIDMYVVFAVFTALIQVLYIQIVNLGWESIDLTLLLPGKFALGDAAGNYNCGLECLFRFYSYGLERQFDEELYKDFEQLSLDFYHKGNLYGLEKYWAFHHYRGQKEPIEKRPELEKLLNEEYRSIADFPNKGSHITSQKENKSQ</sequence>
<protein>
    <recommendedName>
        <fullName evidence="11">Dolichyl-diphosphooligosaccharide--protein glycosyltransferase subunit DAD1</fullName>
        <shortName evidence="11">Oligosaccharyl transferase subunit DAD1</shortName>
    </recommendedName>
</protein>
<evidence type="ECO:0000256" key="7">
    <source>
        <dbReference type="ARBA" id="ARBA00022703"/>
    </source>
</evidence>
<dbReference type="AlphaFoldDB" id="A0A816I784"/>
<evidence type="ECO:0000256" key="1">
    <source>
        <dbReference type="ARBA" id="ARBA00002791"/>
    </source>
</evidence>
<evidence type="ECO:0000256" key="9">
    <source>
        <dbReference type="ARBA" id="ARBA00022989"/>
    </source>
</evidence>
<proteinExistence type="inferred from homology"/>
<comment type="function">
    <text evidence="1 11">Subunit of the oligosaccharyl transferase (OST) complex that catalyzes the initial transfer of a defined glycan (Glc(3)Man(9)GlcNAc(2) in eukaryotes) from the lipid carrier dolichol-pyrophosphate to an asparagine residue within an Asn-X-Ser/Thr consensus motif in nascent polypeptide chains, the first step in protein N-glycosylation. N-glycosylation occurs cotranslationally and the complex associates with the Sec61 complex at the channel-forming translocon complex that mediates protein translocation across the endoplasmic reticulum (ER). All subunits are required for a maximal enzyme activity.</text>
</comment>
<evidence type="ECO:0000256" key="2">
    <source>
        <dbReference type="ARBA" id="ARBA00004477"/>
    </source>
</evidence>
<name>A0A816I784_BRANA</name>
<dbReference type="Pfam" id="PF21071">
    <property type="entry name" value="LARP1_HEAT"/>
    <property type="match status" value="1"/>
</dbReference>
<reference evidence="12" key="1">
    <citation type="submission" date="2021-01" db="EMBL/GenBank/DDBJ databases">
        <authorList>
            <consortium name="Genoscope - CEA"/>
            <person name="William W."/>
        </authorList>
    </citation>
    <scope>NUCLEOTIDE SEQUENCE</scope>
</reference>
<dbReference type="GO" id="GO:0008250">
    <property type="term" value="C:oligosaccharyltransferase complex"/>
    <property type="evidence" value="ECO:0007669"/>
    <property type="project" value="InterPro"/>
</dbReference>
<comment type="subcellular location">
    <subcellularLocation>
        <location evidence="2 11">Endoplasmic reticulum membrane</location>
        <topology evidence="2 11">Multi-pass membrane protein</topology>
    </subcellularLocation>
</comment>
<comment type="caution">
    <text evidence="11">Lacks conserved residue(s) required for the propagation of feature annotation.</text>
</comment>
<keyword evidence="9 11" id="KW-1133">Transmembrane helix</keyword>
<evidence type="ECO:0000256" key="4">
    <source>
        <dbReference type="ARBA" id="ARBA00009386"/>
    </source>
</evidence>
<accession>A0A816I784</accession>
<keyword evidence="6 11" id="KW-0812">Transmembrane</keyword>
<gene>
    <name evidence="12" type="ORF">DARMORV10_C03P12000.1</name>
</gene>
<dbReference type="Pfam" id="PF02109">
    <property type="entry name" value="DAD"/>
    <property type="match status" value="1"/>
</dbReference>
<comment type="similarity">
    <text evidence="4 11">Belongs to the DAD/OST2 family.</text>
</comment>
<dbReference type="InterPro" id="IPR003038">
    <property type="entry name" value="DAD/Ost2"/>
</dbReference>
<evidence type="ECO:0000256" key="6">
    <source>
        <dbReference type="ARBA" id="ARBA00022692"/>
    </source>
</evidence>
<evidence type="ECO:0000256" key="3">
    <source>
        <dbReference type="ARBA" id="ARBA00004922"/>
    </source>
</evidence>
<evidence type="ECO:0000256" key="10">
    <source>
        <dbReference type="ARBA" id="ARBA00023136"/>
    </source>
</evidence>
<dbReference type="SMR" id="A0A816I784"/>
<keyword evidence="8 11" id="KW-0256">Endoplasmic reticulum</keyword>
<keyword evidence="10 11" id="KW-0472">Membrane</keyword>
<dbReference type="PANTHER" id="PTHR10705">
    <property type="entry name" value="DOLICHYL-DIPHOSPHOOLIGOSACCHARIDE--PROTEIN GLYCOSYLTRANSFERASE SUBUNIT DAD1"/>
    <property type="match status" value="1"/>
</dbReference>
<dbReference type="PANTHER" id="PTHR10705:SF0">
    <property type="entry name" value="DOLICHYL-DIPHOSPHOOLIGOSACCHARIDE--PROTEIN GLYCOSYLTRANSFERASE SUBUNIT DAD1"/>
    <property type="match status" value="1"/>
</dbReference>
<evidence type="ECO:0000313" key="12">
    <source>
        <dbReference type="EMBL" id="CAF1698147.1"/>
    </source>
</evidence>
<dbReference type="EMBL" id="HG994367">
    <property type="protein sequence ID" value="CAF1698147.1"/>
    <property type="molecule type" value="Genomic_DNA"/>
</dbReference>
<dbReference type="GO" id="GO:0000339">
    <property type="term" value="F:RNA cap binding"/>
    <property type="evidence" value="ECO:0007669"/>
    <property type="project" value="InterPro"/>
</dbReference>
<comment type="subunit">
    <text evidence="5 11">Component of the oligosaccharyltransferase (OST) complex.</text>
</comment>
<feature type="transmembrane region" description="Helical" evidence="11">
    <location>
        <begin position="33"/>
        <end position="55"/>
    </location>
</feature>
<evidence type="ECO:0000256" key="11">
    <source>
        <dbReference type="RuleBase" id="RU361136"/>
    </source>
</evidence>
<dbReference type="GO" id="GO:0048255">
    <property type="term" value="P:mRNA stabilization"/>
    <property type="evidence" value="ECO:0007669"/>
    <property type="project" value="InterPro"/>
</dbReference>
<evidence type="ECO:0000256" key="5">
    <source>
        <dbReference type="ARBA" id="ARBA00011157"/>
    </source>
</evidence>